<gene>
    <name evidence="1" type="ORF">TM448A01933_0010</name>
    <name evidence="2" type="ORF">TM448B01959_0005</name>
</gene>
<evidence type="ECO:0000313" key="1">
    <source>
        <dbReference type="EMBL" id="QJA50987.1"/>
    </source>
</evidence>
<name>A0A6H1ZUI9_9ZZZZ</name>
<organism evidence="1">
    <name type="scientific">viral metagenome</name>
    <dbReference type="NCBI Taxonomy" id="1070528"/>
    <lineage>
        <taxon>unclassified sequences</taxon>
        <taxon>metagenomes</taxon>
        <taxon>organismal metagenomes</taxon>
    </lineage>
</organism>
<protein>
    <submittedName>
        <fullName evidence="1">Putative capsid protein</fullName>
    </submittedName>
</protein>
<dbReference type="EMBL" id="MT144229">
    <property type="protein sequence ID" value="QJA50987.1"/>
    <property type="molecule type" value="Genomic_DNA"/>
</dbReference>
<evidence type="ECO:0000313" key="2">
    <source>
        <dbReference type="EMBL" id="QJI00434.1"/>
    </source>
</evidence>
<reference evidence="1" key="1">
    <citation type="submission" date="2020-03" db="EMBL/GenBank/DDBJ databases">
        <title>The deep terrestrial virosphere.</title>
        <authorList>
            <person name="Holmfeldt K."/>
            <person name="Nilsson E."/>
            <person name="Simone D."/>
            <person name="Lopez-Fernandez M."/>
            <person name="Wu X."/>
            <person name="de Brujin I."/>
            <person name="Lundin D."/>
            <person name="Andersson A."/>
            <person name="Bertilsson S."/>
            <person name="Dopson M."/>
        </authorList>
    </citation>
    <scope>NUCLEOTIDE SEQUENCE</scope>
    <source>
        <strain evidence="1">TM448A01933</strain>
        <strain evidence="2">TM448B01959</strain>
    </source>
</reference>
<sequence>MADYITTTSADDYVFASWKLASNILPYFYGLNVAEGLVRYASLANLPTKTHDFPVAPQLAASGLSEGVDMTPTPYATSKVSITAAEVGIQTEPTDVLNLSSIVGNEQYAMEMGQAMAAKRTSDILALGGGFSNATAGGTGVDLTEAHIMAGVTTLMANGVPGPYKGVLHPQQWYDLAGGIGTTLTPAGAGGQPAREATNDLAMPLDGGLGRLYGVDWTVTSLVPTANAGADRSGMIVNPNYAIGLVEKYPVRVEPERDASLRATEINITAMYGVGELKDAAGLSVLSDA</sequence>
<proteinExistence type="predicted"/>
<dbReference type="EMBL" id="MT144851">
    <property type="protein sequence ID" value="QJI00434.1"/>
    <property type="molecule type" value="Genomic_DNA"/>
</dbReference>
<dbReference type="AlphaFoldDB" id="A0A6H1ZUI9"/>
<accession>A0A6H1ZUI9</accession>